<dbReference type="EMBL" id="CAXJIO010000014">
    <property type="protein sequence ID" value="CAL2103952.1"/>
    <property type="molecule type" value="Genomic_DNA"/>
</dbReference>
<dbReference type="PANTHER" id="PTHR34220:SF7">
    <property type="entry name" value="SENSOR HISTIDINE KINASE YPDA"/>
    <property type="match status" value="1"/>
</dbReference>
<dbReference type="SUPFAM" id="SSF55874">
    <property type="entry name" value="ATPase domain of HSP90 chaperone/DNA topoisomerase II/histidine kinase"/>
    <property type="match status" value="1"/>
</dbReference>
<evidence type="ECO:0000259" key="2">
    <source>
        <dbReference type="Pfam" id="PF02518"/>
    </source>
</evidence>
<dbReference type="InterPro" id="IPR003594">
    <property type="entry name" value="HATPase_dom"/>
</dbReference>
<name>A0ABM9PEE6_9FLAO</name>
<dbReference type="InterPro" id="IPR010559">
    <property type="entry name" value="Sig_transdc_His_kin_internal"/>
</dbReference>
<dbReference type="Pfam" id="PF02518">
    <property type="entry name" value="HATPase_c"/>
    <property type="match status" value="1"/>
</dbReference>
<organism evidence="5 6">
    <name type="scientific">Tenacibaculum polynesiense</name>
    <dbReference type="NCBI Taxonomy" id="3137857"/>
    <lineage>
        <taxon>Bacteria</taxon>
        <taxon>Pseudomonadati</taxon>
        <taxon>Bacteroidota</taxon>
        <taxon>Flavobacteriia</taxon>
        <taxon>Flavobacteriales</taxon>
        <taxon>Flavobacteriaceae</taxon>
        <taxon>Tenacibaculum</taxon>
    </lineage>
</organism>
<keyword evidence="1" id="KW-0812">Transmembrane</keyword>
<feature type="domain" description="Signal transduction histidine kinase internal region" evidence="3">
    <location>
        <begin position="241"/>
        <end position="318"/>
    </location>
</feature>
<comment type="caution">
    <text evidence="5">The sequence shown here is derived from an EMBL/GenBank/DDBJ whole genome shotgun (WGS) entry which is preliminary data.</text>
</comment>
<evidence type="ECO:0000259" key="3">
    <source>
        <dbReference type="Pfam" id="PF06580"/>
    </source>
</evidence>
<evidence type="ECO:0000259" key="4">
    <source>
        <dbReference type="Pfam" id="PF07695"/>
    </source>
</evidence>
<proteinExistence type="predicted"/>
<dbReference type="Proteomes" id="UP001497527">
    <property type="component" value="Unassembled WGS sequence"/>
</dbReference>
<keyword evidence="1" id="KW-0472">Membrane</keyword>
<feature type="transmembrane region" description="Helical" evidence="1">
    <location>
        <begin position="67"/>
        <end position="88"/>
    </location>
</feature>
<feature type="domain" description="Histidine kinase/HSP90-like ATPase" evidence="2">
    <location>
        <begin position="343"/>
        <end position="441"/>
    </location>
</feature>
<evidence type="ECO:0000256" key="1">
    <source>
        <dbReference type="SAM" id="Phobius"/>
    </source>
</evidence>
<feature type="transmembrane region" description="Helical" evidence="1">
    <location>
        <begin position="42"/>
        <end position="61"/>
    </location>
</feature>
<dbReference type="InterPro" id="IPR011623">
    <property type="entry name" value="7TMR_DISM_rcpt_extracell_dom1"/>
</dbReference>
<sequence length="442" mass="51599">MELLDITSAFYSWIRGGLLVLFVYHFVIYLQNKDNVHKYYSIYLFCLTVYVIRDAFTNPVVQHYYEYISFSIQYMGYAYFVAFCRSLVNCKKYFPKLDKNAKILSYVLLAFSFTLVLVQYFFGYEVQKKVVAYSVPLSSFCAFYVFYILSKRKTRQVKYLLVGAVLFLIFANISSIKMIRGEFYLIDFKVHRMFYYFVGAIIQSTIYAILIGNYFKEIFEKKREAEISLLTQSNQISELKMIALKSQMNPHFLFNSLNSINNYVIQNKVDEASNYITKFSSLVRKVLQATNENTISLEEELQIIAIYVKLEQMRLKGNFTVNQTIDKTIPLNKVRVVPLFMQPFIENAIWHGLSLKKGDKKLSINITRKTDNIEVSIKDNGIGIRASKNRKSANPVKRKSYGINIVKERMRLMYGDNYDVVIEEISCDNETGTLVVIRFPLD</sequence>
<keyword evidence="6" id="KW-1185">Reference proteome</keyword>
<keyword evidence="1" id="KW-1133">Transmembrane helix</keyword>
<accession>A0ABM9PEE6</accession>
<feature type="transmembrane region" description="Helical" evidence="1">
    <location>
        <begin position="130"/>
        <end position="150"/>
    </location>
</feature>
<reference evidence="5 6" key="1">
    <citation type="submission" date="2024-05" db="EMBL/GenBank/DDBJ databases">
        <authorList>
            <person name="Duchaud E."/>
        </authorList>
    </citation>
    <scope>NUCLEOTIDE SEQUENCE [LARGE SCALE GENOMIC DNA]</scope>
    <source>
        <strain evidence="5">Ena-SAMPLE-TAB-13-05-2024-13:56:06:370-140308</strain>
    </source>
</reference>
<evidence type="ECO:0000313" key="6">
    <source>
        <dbReference type="Proteomes" id="UP001497527"/>
    </source>
</evidence>
<feature type="transmembrane region" description="Helical" evidence="1">
    <location>
        <begin position="103"/>
        <end position="124"/>
    </location>
</feature>
<feature type="transmembrane region" description="Helical" evidence="1">
    <location>
        <begin position="194"/>
        <end position="215"/>
    </location>
</feature>
<feature type="domain" description="7TM-DISM receptor extracellular" evidence="4">
    <location>
        <begin position="13"/>
        <end position="211"/>
    </location>
</feature>
<dbReference type="Gene3D" id="3.30.565.10">
    <property type="entry name" value="Histidine kinase-like ATPase, C-terminal domain"/>
    <property type="match status" value="1"/>
</dbReference>
<dbReference type="Pfam" id="PF06580">
    <property type="entry name" value="His_kinase"/>
    <property type="match status" value="1"/>
</dbReference>
<feature type="transmembrane region" description="Helical" evidence="1">
    <location>
        <begin position="157"/>
        <end position="174"/>
    </location>
</feature>
<gene>
    <name evidence="5" type="ORF">T190423A01A_50200</name>
</gene>
<protein>
    <submittedName>
        <fullName evidence="5">Histidine kinase-, DNA gyrase B-, and HSP90-like ATPase</fullName>
    </submittedName>
</protein>
<dbReference type="Pfam" id="PF07695">
    <property type="entry name" value="7TMR-DISM_7TM"/>
    <property type="match status" value="1"/>
</dbReference>
<dbReference type="InterPro" id="IPR036890">
    <property type="entry name" value="HATPase_C_sf"/>
</dbReference>
<dbReference type="PANTHER" id="PTHR34220">
    <property type="entry name" value="SENSOR HISTIDINE KINASE YPDA"/>
    <property type="match status" value="1"/>
</dbReference>
<dbReference type="RefSeq" id="WP_348718085.1">
    <property type="nucleotide sequence ID" value="NZ_CAXJIO010000014.1"/>
</dbReference>
<feature type="transmembrane region" description="Helical" evidence="1">
    <location>
        <begin position="12"/>
        <end position="30"/>
    </location>
</feature>
<dbReference type="InterPro" id="IPR050640">
    <property type="entry name" value="Bact_2-comp_sensor_kinase"/>
</dbReference>
<evidence type="ECO:0000313" key="5">
    <source>
        <dbReference type="EMBL" id="CAL2103952.1"/>
    </source>
</evidence>